<evidence type="ECO:0000313" key="3">
    <source>
        <dbReference type="Proteomes" id="UP000256690"/>
    </source>
</evidence>
<dbReference type="InterPro" id="IPR022198">
    <property type="entry name" value="DUF3723"/>
</dbReference>
<feature type="compositionally biased region" description="Basic residues" evidence="1">
    <location>
        <begin position="610"/>
        <end position="623"/>
    </location>
</feature>
<dbReference type="Pfam" id="PF12520">
    <property type="entry name" value="DUF3723"/>
    <property type="match status" value="1"/>
</dbReference>
<feature type="region of interest" description="Disordered" evidence="1">
    <location>
        <begin position="552"/>
        <end position="659"/>
    </location>
</feature>
<dbReference type="AlphaFoldDB" id="A0A3D8RS09"/>
<feature type="region of interest" description="Disordered" evidence="1">
    <location>
        <begin position="485"/>
        <end position="510"/>
    </location>
</feature>
<dbReference type="GeneID" id="38117157"/>
<feature type="compositionally biased region" description="Basic and acidic residues" evidence="1">
    <location>
        <begin position="487"/>
        <end position="510"/>
    </location>
</feature>
<feature type="compositionally biased region" description="Basic and acidic residues" evidence="1">
    <location>
        <begin position="624"/>
        <end position="639"/>
    </location>
</feature>
<dbReference type="EMBL" id="PVWQ01000007">
    <property type="protein sequence ID" value="RDW76795.1"/>
    <property type="molecule type" value="Genomic_DNA"/>
</dbReference>
<dbReference type="STRING" id="1810919.A0A3D8RS09"/>
<comment type="caution">
    <text evidence="2">The sequence shown here is derived from an EMBL/GenBank/DDBJ whole genome shotgun (WGS) entry which is preliminary data.</text>
</comment>
<protein>
    <submittedName>
        <fullName evidence="2">Uncharacterized protein</fullName>
    </submittedName>
</protein>
<feature type="region of interest" description="Disordered" evidence="1">
    <location>
        <begin position="714"/>
        <end position="821"/>
    </location>
</feature>
<dbReference type="RefSeq" id="XP_026603107.1">
    <property type="nucleotide sequence ID" value="XM_026748803.1"/>
</dbReference>
<feature type="compositionally biased region" description="Basic and acidic residues" evidence="1">
    <location>
        <begin position="795"/>
        <end position="821"/>
    </location>
</feature>
<evidence type="ECO:0000313" key="2">
    <source>
        <dbReference type="EMBL" id="RDW76795.1"/>
    </source>
</evidence>
<accession>A0A3D8RS09</accession>
<feature type="compositionally biased region" description="Basic and acidic residues" evidence="1">
    <location>
        <begin position="743"/>
        <end position="766"/>
    </location>
</feature>
<name>A0A3D8RS09_9EURO</name>
<keyword evidence="3" id="KW-1185">Reference proteome</keyword>
<feature type="compositionally biased region" description="Polar residues" evidence="1">
    <location>
        <begin position="775"/>
        <end position="784"/>
    </location>
</feature>
<sequence length="821" mass="93880">MDQTMLTPTEFQLAQERSLKYLGTAKVFINQIVPHPSISRELDPKNVERLSEVFSHDGCRRLDIRNHVVAVVSRQHLAVALQTAGVTARSLKTSPPDRYPLLEFPVGQIQCLHGQHRLEAAKEQLPPAEQWWAVDLYLDDISASLLTALVDEYSNEKIPSDGEVYLKVRQYQYEGNAHFENRWMARLSPNKVKRFKQLSSRTTGMKFGSLPRVLATSCNEEIVHGLSSLLEEWSHYLSYDREKMMKLDPQTVARLQGKAPGVSSRDATEVEGLVLSGAVCQNFTSSERKEIWKRLKKRKTIIPSLDHFFQNMWYLEACANCMKRLVVPSKDHPSIKIALMHIFQPDRGNQYCTIQTSEIDFRQQPGTQTDRAELGYRQLWLYAMRHYPKMPRPSGSDDLLAKPDCEKADDMVLHGLAMLAQRLGFNSPPIQQLAEQSPDRQMARDVLLKARQPGFYRYDRENFESLMTRICDCFSEAIPLDQQSSHELIRNREPKPKARRDLPHRKDQKRDSPFLFLDNLNSNNLHLGGKVTTLFVRQCVYFAFFGRLPDSPPVRPVGSPSLGDSRPGSPLFIPQGGSDLENVPAVSPNQGRNRGRAHKHNSHEAVRKERRERKRRKERRRQKERRERRELRAASRSEATEDQIPVVPEPTDLNMEDAQSDAQSADVFSLESHEELMVDNIEENYNPEAEESDRFQRDFYRASTVTHIEIDELSEAASHWGDRTLPDGAEEPFTREAQSPTANDDRRELERELELTLDHMSREAGERAAQGDSGADNTLTTESTPKIAPSGPDEPASRRQGDRAKRSYKCGRDRAGKQGKR</sequence>
<proteinExistence type="predicted"/>
<dbReference type="Proteomes" id="UP000256690">
    <property type="component" value="Unassembled WGS sequence"/>
</dbReference>
<reference evidence="2 3" key="1">
    <citation type="journal article" date="2018" name="IMA Fungus">
        <title>IMA Genome-F 9: Draft genome sequence of Annulohypoxylon stygium, Aspergillus mulundensis, Berkeleyomyces basicola (syn. Thielaviopsis basicola), Ceratocystis smalleyi, two Cercospora beticola strains, Coleophoma cylindrospora, Fusarium fracticaudum, Phialophora cf. hyalina, and Morchella septimelata.</title>
        <authorList>
            <person name="Wingfield B.D."/>
            <person name="Bills G.F."/>
            <person name="Dong Y."/>
            <person name="Huang W."/>
            <person name="Nel W.J."/>
            <person name="Swalarsk-Parry B.S."/>
            <person name="Vaghefi N."/>
            <person name="Wilken P.M."/>
            <person name="An Z."/>
            <person name="de Beer Z.W."/>
            <person name="De Vos L."/>
            <person name="Chen L."/>
            <person name="Duong T.A."/>
            <person name="Gao Y."/>
            <person name="Hammerbacher A."/>
            <person name="Kikkert J.R."/>
            <person name="Li Y."/>
            <person name="Li H."/>
            <person name="Li K."/>
            <person name="Li Q."/>
            <person name="Liu X."/>
            <person name="Ma X."/>
            <person name="Naidoo K."/>
            <person name="Pethybridge S.J."/>
            <person name="Sun J."/>
            <person name="Steenkamp E.T."/>
            <person name="van der Nest M.A."/>
            <person name="van Wyk S."/>
            <person name="Wingfield M.J."/>
            <person name="Xiong C."/>
            <person name="Yue Q."/>
            <person name="Zhang X."/>
        </authorList>
    </citation>
    <scope>NUCLEOTIDE SEQUENCE [LARGE SCALE GENOMIC DNA]</scope>
    <source>
        <strain evidence="2 3">DSM 5745</strain>
    </source>
</reference>
<dbReference type="OrthoDB" id="4227485at2759"/>
<evidence type="ECO:0000256" key="1">
    <source>
        <dbReference type="SAM" id="MobiDB-lite"/>
    </source>
</evidence>
<gene>
    <name evidence="2" type="ORF">DSM5745_06787</name>
</gene>
<organism evidence="2 3">
    <name type="scientific">Aspergillus mulundensis</name>
    <dbReference type="NCBI Taxonomy" id="1810919"/>
    <lineage>
        <taxon>Eukaryota</taxon>
        <taxon>Fungi</taxon>
        <taxon>Dikarya</taxon>
        <taxon>Ascomycota</taxon>
        <taxon>Pezizomycotina</taxon>
        <taxon>Eurotiomycetes</taxon>
        <taxon>Eurotiomycetidae</taxon>
        <taxon>Eurotiales</taxon>
        <taxon>Aspergillaceae</taxon>
        <taxon>Aspergillus</taxon>
        <taxon>Aspergillus subgen. Nidulantes</taxon>
    </lineage>
</organism>